<keyword evidence="1" id="KW-1133">Transmembrane helix</keyword>
<feature type="transmembrane region" description="Helical" evidence="1">
    <location>
        <begin position="42"/>
        <end position="65"/>
    </location>
</feature>
<sequence>MEPERQRSNWWYLLPIFFGIIGGIIAYFALRRDDREKAKKCMYLGLILLAVGIILDISLVGVAPIPDTWYGVNI</sequence>
<reference evidence="2" key="1">
    <citation type="submission" date="2018-05" db="EMBL/GenBank/DDBJ databases">
        <authorList>
            <person name="Lanie J.A."/>
            <person name="Ng W.-L."/>
            <person name="Kazmierczak K.M."/>
            <person name="Andrzejewski T.M."/>
            <person name="Davidsen T.M."/>
            <person name="Wayne K.J."/>
            <person name="Tettelin H."/>
            <person name="Glass J.I."/>
            <person name="Rusch D."/>
            <person name="Podicherti R."/>
            <person name="Tsui H.-C.T."/>
            <person name="Winkler M.E."/>
        </authorList>
    </citation>
    <scope>NUCLEOTIDE SEQUENCE</scope>
</reference>
<name>A0A382IZJ3_9ZZZZ</name>
<proteinExistence type="predicted"/>
<organism evidence="2">
    <name type="scientific">marine metagenome</name>
    <dbReference type="NCBI Taxonomy" id="408172"/>
    <lineage>
        <taxon>unclassified sequences</taxon>
        <taxon>metagenomes</taxon>
        <taxon>ecological metagenomes</taxon>
    </lineage>
</organism>
<keyword evidence="1" id="KW-0812">Transmembrane</keyword>
<dbReference type="EMBL" id="UINC01070433">
    <property type="protein sequence ID" value="SVC04582.1"/>
    <property type="molecule type" value="Genomic_DNA"/>
</dbReference>
<keyword evidence="1" id="KW-0472">Membrane</keyword>
<protein>
    <submittedName>
        <fullName evidence="2">Uncharacterized protein</fullName>
    </submittedName>
</protein>
<dbReference type="AlphaFoldDB" id="A0A382IZJ3"/>
<evidence type="ECO:0000256" key="1">
    <source>
        <dbReference type="SAM" id="Phobius"/>
    </source>
</evidence>
<feature type="transmembrane region" description="Helical" evidence="1">
    <location>
        <begin position="12"/>
        <end position="30"/>
    </location>
</feature>
<accession>A0A382IZJ3</accession>
<gene>
    <name evidence="2" type="ORF">METZ01_LOCUS257436</name>
</gene>
<evidence type="ECO:0000313" key="2">
    <source>
        <dbReference type="EMBL" id="SVC04582.1"/>
    </source>
</evidence>